<feature type="compositionally biased region" description="Low complexity" evidence="1">
    <location>
        <begin position="74"/>
        <end position="89"/>
    </location>
</feature>
<accession>A0AAD7TPG3</accession>
<keyword evidence="2" id="KW-0812">Transmembrane</keyword>
<gene>
    <name evidence="3" type="ORF">ONZ51_g9112</name>
</gene>
<evidence type="ECO:0000313" key="3">
    <source>
        <dbReference type="EMBL" id="KAJ8469264.1"/>
    </source>
</evidence>
<feature type="compositionally biased region" description="Low complexity" evidence="1">
    <location>
        <begin position="353"/>
        <end position="382"/>
    </location>
</feature>
<evidence type="ECO:0000256" key="2">
    <source>
        <dbReference type="SAM" id="Phobius"/>
    </source>
</evidence>
<reference evidence="3" key="1">
    <citation type="submission" date="2022-11" db="EMBL/GenBank/DDBJ databases">
        <title>Genome Sequence of Cubamyces cubensis.</title>
        <authorList>
            <person name="Buettner E."/>
        </authorList>
    </citation>
    <scope>NUCLEOTIDE SEQUENCE</scope>
    <source>
        <strain evidence="3">MPL-01</strain>
    </source>
</reference>
<dbReference type="Proteomes" id="UP001215151">
    <property type="component" value="Unassembled WGS sequence"/>
</dbReference>
<sequence>MYQLGFDLSFTLRESHILIMVAVALSCSIFVVTSAFVEYIKERTRHQAAMTRSLEKPPSRTPSRQPSLNTLPKSSPSPSQTGSTPPSTSTEDHHPCTAPARSNTHAAHHTRASVQLDRVIRRTCSFSAHLLSNSAKQSKALKHQIASRGKLVFHPLRAKTFLRLHAEISHSSSSSRAPSVVAEVSDSNTDQSSSEEEGEPQFTSPFTPAPAPIPSPEPAPSRRAAVSRAGTKNRKASTPSPRTSITTNTSSEQSSSNMPSSSTPSTPERSARSRNQSPRPEGPRPTTSRASRCFKSKPTYAEPIRYARPARPENSLPGVVFETRYENPIKTMFGTKTKGDAGSAPSESTPNKSGSSLRLSQSSSSIRRLIAPAPSSSLAADAATDDATDADVSASEPESRRSSIDSTASTATNASKMSTASKFSRMMRRKLSRRVGGSAPAVARNCNETEVADPIAPDANAVAVV</sequence>
<evidence type="ECO:0000313" key="4">
    <source>
        <dbReference type="Proteomes" id="UP001215151"/>
    </source>
</evidence>
<feature type="compositionally biased region" description="Polar residues" evidence="1">
    <location>
        <begin position="404"/>
        <end position="422"/>
    </location>
</feature>
<keyword evidence="2" id="KW-0472">Membrane</keyword>
<feature type="compositionally biased region" description="Low complexity" evidence="1">
    <location>
        <begin position="243"/>
        <end position="268"/>
    </location>
</feature>
<dbReference type="EMBL" id="JAPEVG010000298">
    <property type="protein sequence ID" value="KAJ8469264.1"/>
    <property type="molecule type" value="Genomic_DNA"/>
</dbReference>
<proteinExistence type="predicted"/>
<feature type="region of interest" description="Disordered" evidence="1">
    <location>
        <begin position="169"/>
        <end position="439"/>
    </location>
</feature>
<feature type="compositionally biased region" description="Pro residues" evidence="1">
    <location>
        <begin position="207"/>
        <end position="219"/>
    </location>
</feature>
<organism evidence="3 4">
    <name type="scientific">Trametes cubensis</name>
    <dbReference type="NCBI Taxonomy" id="1111947"/>
    <lineage>
        <taxon>Eukaryota</taxon>
        <taxon>Fungi</taxon>
        <taxon>Dikarya</taxon>
        <taxon>Basidiomycota</taxon>
        <taxon>Agaricomycotina</taxon>
        <taxon>Agaricomycetes</taxon>
        <taxon>Polyporales</taxon>
        <taxon>Polyporaceae</taxon>
        <taxon>Trametes</taxon>
    </lineage>
</organism>
<feature type="compositionally biased region" description="Low complexity" evidence="1">
    <location>
        <begin position="169"/>
        <end position="185"/>
    </location>
</feature>
<dbReference type="AlphaFoldDB" id="A0AAD7TPG3"/>
<feature type="transmembrane region" description="Helical" evidence="2">
    <location>
        <begin position="17"/>
        <end position="40"/>
    </location>
</feature>
<feature type="compositionally biased region" description="Polar residues" evidence="1">
    <location>
        <begin position="61"/>
        <end position="73"/>
    </location>
</feature>
<name>A0AAD7TPG3_9APHY</name>
<comment type="caution">
    <text evidence="3">The sequence shown here is derived from an EMBL/GenBank/DDBJ whole genome shotgun (WGS) entry which is preliminary data.</text>
</comment>
<keyword evidence="2" id="KW-1133">Transmembrane helix</keyword>
<protein>
    <submittedName>
        <fullName evidence="3">Uncharacterized protein</fullName>
    </submittedName>
</protein>
<keyword evidence="4" id="KW-1185">Reference proteome</keyword>
<evidence type="ECO:0000256" key="1">
    <source>
        <dbReference type="SAM" id="MobiDB-lite"/>
    </source>
</evidence>
<feature type="region of interest" description="Disordered" evidence="1">
    <location>
        <begin position="48"/>
        <end position="112"/>
    </location>
</feature>